<feature type="region of interest" description="Disordered" evidence="1">
    <location>
        <begin position="827"/>
        <end position="890"/>
    </location>
</feature>
<feature type="region of interest" description="Disordered" evidence="1">
    <location>
        <begin position="652"/>
        <end position="724"/>
    </location>
</feature>
<feature type="compositionally biased region" description="Polar residues" evidence="1">
    <location>
        <begin position="602"/>
        <end position="621"/>
    </location>
</feature>
<feature type="compositionally biased region" description="Basic and acidic residues" evidence="1">
    <location>
        <begin position="148"/>
        <end position="159"/>
    </location>
</feature>
<feature type="compositionally biased region" description="Basic and acidic residues" evidence="1">
    <location>
        <begin position="274"/>
        <end position="312"/>
    </location>
</feature>
<dbReference type="InterPro" id="IPR022709">
    <property type="entry name" value="SCAI"/>
</dbReference>
<feature type="region of interest" description="Disordered" evidence="1">
    <location>
        <begin position="600"/>
        <end position="621"/>
    </location>
</feature>
<sequence>MSLESCLDALLCCCDNALCDCWRKETTSPASRSSRRHSLPSSFEGGGCSKLIKLKRLSKSEDNRKIVRCRSSSKSLRSTKEFLKEVQHHRREALKQPGYVPSIHPTNTILDNFFSKSPEAVQNLLETTTSRRERLEAEVRASKAATSGRREKLANDGHAAKSTTSGHRERVAADIHAPKAITKGPRERTAAEDRASNADTASRRERFATKGYGRYVNTNSPQKRMAAEGHASNGTKSSPQEKMAAEVHASDGTKSSPRERVAAEGHASNGTKSSPRERVVAERHSPNGPKSGRERESAKIRTPNDTKSDPRKKVVADIHASNVITSGYRQRTAAEIHDPSVITSGPRKRDIYTRNDNMSGPRERFSTEGHTSYGTTIYNRDWVAADIHATSVITTGPRKREVAEGDPPSASTSGHRERVAAEIHAPSVSTNGRCERMSTEVHAPTKIPNNPHELRADVHIPTTATANSGSQDAIVCENQCIEQRTVEVLSEENESTFEGLPSYRVRKKIIESVTSCHGLPGNSQDKNSTKSCVTANTTVLPGLIELVPSRKLFNERLPVHRDLPDDKSLVLKNLMDQIKSDKYDMGENSILKKISEGAPVRVQQSASSIEPENLQRQPPIQNDNLFFNLPFGRIPQTNLTATVSRESSAYEIAGAIPKPKRQTSSQHTLRRQNSVRSPSENRNIEENLPQNRDTRNGNDSESRKNQREEIFTREQNLGESAEDRTLYTRYQEVESPELGNDNVRWIPPQDRSQRDNQLLEINARLARAYLDPSPEIEDPHLTFQKHLLLDDTPQDLAKLDEWYVQNRRSRVSSPLFWLNPKLPVAWSPHDSPPSPAPRSPVRSPPSPAPGSAPPSPAPRRAPSCQPPPLPPRKPKTNGNNSSSAGATMNSLDEHERKIIIEFCHLLEKSKQLFNGLRELPQYGHKQWHSYFGRTFDVYTKLWKFQQQHRTVLDNKYGLKRWQIGEIASKIGQLYYHFYLRTSETAYLNEAYSFYYAIRGRSYYTKASKEDKCELMVKKLRYYARFIVVCLLLKKLKLVSELIRELDKQIVEYGTTYDPEDQAEWTVVVNEVKAFIKAEPVVSVVHPDNYSVILSHRLSAATMPPVDRLSHMVLSLQEVLIVGSNSAQVKFSELTMDMFRMMQTLEREPTLDIQHMFEDSPRQAMPGALNKGYSIDCTLKYGDNPHKYLLFKPSPAQIFVYLASGCNELPPNGIILLYISADGLIVPQDRTRHPEEASASGYDVGGLITTSRNDITYRETVKDGKVIPPKHKEQQVLHPGDLAAFTRRPMFLIIDSDNSYIFQNMPRHFGQPLVILMSPIEIPSSLHMSSAEKRAEGSLFTLFLHSPLTAVCFCCDIHSISLIQWERAQSYIDTFCAEASQILTRTRADSVYVAFMGDDFMRLLIMRFIFCETFMRMHRAFRSRNHLTRSSPLIPDDIFEHPTLTHIVMDLAAHLQIRGHFHEPAGGAGPPPNNNNRE</sequence>
<feature type="compositionally biased region" description="Basic and acidic residues" evidence="1">
    <location>
        <begin position="692"/>
        <end position="712"/>
    </location>
</feature>
<feature type="region of interest" description="Disordered" evidence="1">
    <location>
        <begin position="134"/>
        <end position="312"/>
    </location>
</feature>
<name>A0A9N8KY38_CHRIL</name>
<gene>
    <name evidence="2" type="ORF">CINC_LOCUS632</name>
</gene>
<evidence type="ECO:0000256" key="1">
    <source>
        <dbReference type="SAM" id="MobiDB-lite"/>
    </source>
</evidence>
<feature type="region of interest" description="Disordered" evidence="1">
    <location>
        <begin position="396"/>
        <end position="417"/>
    </location>
</feature>
<evidence type="ECO:0000313" key="2">
    <source>
        <dbReference type="EMBL" id="CAD0194342.1"/>
    </source>
</evidence>
<feature type="compositionally biased region" description="Basic and acidic residues" evidence="1">
    <location>
        <begin position="184"/>
        <end position="208"/>
    </location>
</feature>
<dbReference type="Pfam" id="PF12070">
    <property type="entry name" value="SCAI"/>
    <property type="match status" value="1"/>
</dbReference>
<dbReference type="OrthoDB" id="525027at2759"/>
<protein>
    <recommendedName>
        <fullName evidence="4">Protein SCAI</fullName>
    </recommendedName>
</protein>
<feature type="compositionally biased region" description="Polar residues" evidence="1">
    <location>
        <begin position="876"/>
        <end position="890"/>
    </location>
</feature>
<dbReference type="GO" id="GO:0006351">
    <property type="term" value="P:DNA-templated transcription"/>
    <property type="evidence" value="ECO:0007669"/>
    <property type="project" value="InterPro"/>
</dbReference>
<keyword evidence="3" id="KW-1185">Reference proteome</keyword>
<evidence type="ECO:0008006" key="4">
    <source>
        <dbReference type="Google" id="ProtNLM"/>
    </source>
</evidence>
<evidence type="ECO:0000313" key="3">
    <source>
        <dbReference type="Proteomes" id="UP001154114"/>
    </source>
</evidence>
<feature type="compositionally biased region" description="Basic and acidic residues" evidence="1">
    <location>
        <begin position="166"/>
        <end position="177"/>
    </location>
</feature>
<dbReference type="GO" id="GO:0003714">
    <property type="term" value="F:transcription corepressor activity"/>
    <property type="evidence" value="ECO:0007669"/>
    <property type="project" value="InterPro"/>
</dbReference>
<feature type="compositionally biased region" description="Basic and acidic residues" evidence="1">
    <location>
        <begin position="243"/>
        <end position="263"/>
    </location>
</feature>
<accession>A0A9N8KY38</accession>
<dbReference type="EMBL" id="LR824004">
    <property type="protein sequence ID" value="CAD0194342.1"/>
    <property type="molecule type" value="Genomic_DNA"/>
</dbReference>
<feature type="compositionally biased region" description="Pro residues" evidence="1">
    <location>
        <begin position="830"/>
        <end position="871"/>
    </location>
</feature>
<organism evidence="2 3">
    <name type="scientific">Chrysodeixis includens</name>
    <name type="common">Soybean looper</name>
    <name type="synonym">Pseudoplusia includens</name>
    <dbReference type="NCBI Taxonomy" id="689277"/>
    <lineage>
        <taxon>Eukaryota</taxon>
        <taxon>Metazoa</taxon>
        <taxon>Ecdysozoa</taxon>
        <taxon>Arthropoda</taxon>
        <taxon>Hexapoda</taxon>
        <taxon>Insecta</taxon>
        <taxon>Pterygota</taxon>
        <taxon>Neoptera</taxon>
        <taxon>Endopterygota</taxon>
        <taxon>Lepidoptera</taxon>
        <taxon>Glossata</taxon>
        <taxon>Ditrysia</taxon>
        <taxon>Noctuoidea</taxon>
        <taxon>Noctuidae</taxon>
        <taxon>Plusiinae</taxon>
        <taxon>Chrysodeixis</taxon>
    </lineage>
</organism>
<dbReference type="Proteomes" id="UP001154114">
    <property type="component" value="Chromosome 1"/>
</dbReference>
<reference evidence="2" key="1">
    <citation type="submission" date="2021-12" db="EMBL/GenBank/DDBJ databases">
        <authorList>
            <person name="King R."/>
        </authorList>
    </citation>
    <scope>NUCLEOTIDE SEQUENCE</scope>
</reference>
<proteinExistence type="predicted"/>
<feature type="compositionally biased region" description="Polar residues" evidence="1">
    <location>
        <begin position="662"/>
        <end position="681"/>
    </location>
</feature>
<feature type="region of interest" description="Disordered" evidence="1">
    <location>
        <begin position="341"/>
        <end position="369"/>
    </location>
</feature>
<dbReference type="PANTHER" id="PTHR21243">
    <property type="entry name" value="PROTEIN SCAI"/>
    <property type="match status" value="1"/>
</dbReference>